<accession>A0AAE8QF12</accession>
<feature type="region of interest" description="Disordered" evidence="1">
    <location>
        <begin position="42"/>
        <end position="68"/>
    </location>
</feature>
<evidence type="ECO:0000313" key="6">
    <source>
        <dbReference type="Proteomes" id="UP000661163"/>
    </source>
</evidence>
<dbReference type="EMBL" id="WUFC01000008">
    <property type="protein sequence ID" value="NEI48458.1"/>
    <property type="molecule type" value="Genomic_DNA"/>
</dbReference>
<evidence type="ECO:0000313" key="3">
    <source>
        <dbReference type="EMBL" id="NEI48458.1"/>
    </source>
</evidence>
<dbReference type="PROSITE" id="PS51819">
    <property type="entry name" value="VOC"/>
    <property type="match status" value="1"/>
</dbReference>
<evidence type="ECO:0000256" key="1">
    <source>
        <dbReference type="SAM" id="MobiDB-lite"/>
    </source>
</evidence>
<dbReference type="PANTHER" id="PTHR35006:SF4">
    <property type="entry name" value="BLR7706 PROTEIN"/>
    <property type="match status" value="1"/>
</dbReference>
<dbReference type="InterPro" id="IPR004360">
    <property type="entry name" value="Glyas_Fos-R_dOase_dom"/>
</dbReference>
<dbReference type="PANTHER" id="PTHR35006">
    <property type="entry name" value="GLYOXALASE FAMILY PROTEIN (AFU_ORTHOLOGUE AFUA_5G14830)"/>
    <property type="match status" value="1"/>
</dbReference>
<dbReference type="Proteomes" id="UP000291892">
    <property type="component" value="Unassembled WGS sequence"/>
</dbReference>
<dbReference type="Pfam" id="PF00903">
    <property type="entry name" value="Glyoxalase"/>
    <property type="match status" value="1"/>
</dbReference>
<dbReference type="RefSeq" id="WP_024322314.1">
    <property type="nucleotide sequence ID" value="NZ_JAJAEH010000007.1"/>
</dbReference>
<sequence length="132" mass="14083">MLHHASLGVSDIERSAAFYDATLAALGYVRVWDDIRPGQTGQAIGYGHPGGGDKLAIKHRPDGQRPPGPGFHLAFAAPSRQAVDRFRAAAIAHGGSDNGRPSLRPHYGEHYYAAFVIDPDGHALEAVFNSAE</sequence>
<evidence type="ECO:0000313" key="5">
    <source>
        <dbReference type="Proteomes" id="UP000291892"/>
    </source>
</evidence>
<dbReference type="EMBL" id="SIKX01000001">
    <property type="protein sequence ID" value="TBF20654.1"/>
    <property type="molecule type" value="Genomic_DNA"/>
</dbReference>
<dbReference type="AlphaFoldDB" id="A0AAE8QF12"/>
<reference evidence="4 5" key="1">
    <citation type="submission" date="2019-02" db="EMBL/GenBank/DDBJ databases">
        <title>The genomic architecture of introgression among sibling species of bacteria.</title>
        <authorList>
            <person name="Cavassim M.I.A."/>
            <person name="Moeskjaer S."/>
            <person name="Moslemi C."/>
            <person name="Fields B."/>
            <person name="Bachmann A."/>
            <person name="Vilhjalmsson B."/>
            <person name="Schierup M.H."/>
            <person name="Young J.P.W."/>
            <person name="Andersen S.U."/>
        </authorList>
    </citation>
    <scope>NUCLEOTIDE SEQUENCE [LARGE SCALE GENOMIC DNA]</scope>
    <source>
        <strain evidence="4 5">SM42</strain>
    </source>
</reference>
<gene>
    <name evidence="4" type="ORF">ELG94_21025</name>
    <name evidence="3" type="ORF">GR217_12210</name>
</gene>
<comment type="caution">
    <text evidence="4">The sequence shown here is derived from an EMBL/GenBank/DDBJ whole genome shotgun (WGS) entry which is preliminary data.</text>
</comment>
<dbReference type="Proteomes" id="UP000661163">
    <property type="component" value="Unassembled WGS sequence"/>
</dbReference>
<name>A0AAE8QF12_9HYPH</name>
<dbReference type="Gene3D" id="3.10.180.10">
    <property type="entry name" value="2,3-Dihydroxybiphenyl 1,2-Dioxygenase, domain 1"/>
    <property type="match status" value="1"/>
</dbReference>
<proteinExistence type="predicted"/>
<evidence type="ECO:0000259" key="2">
    <source>
        <dbReference type="PROSITE" id="PS51819"/>
    </source>
</evidence>
<dbReference type="InterPro" id="IPR029068">
    <property type="entry name" value="Glyas_Bleomycin-R_OHBP_Dase"/>
</dbReference>
<evidence type="ECO:0000313" key="4">
    <source>
        <dbReference type="EMBL" id="TBF20654.1"/>
    </source>
</evidence>
<protein>
    <submittedName>
        <fullName evidence="4">VOC family protein</fullName>
    </submittedName>
</protein>
<dbReference type="SUPFAM" id="SSF54593">
    <property type="entry name" value="Glyoxalase/Bleomycin resistance protein/Dihydroxybiphenyl dioxygenase"/>
    <property type="match status" value="1"/>
</dbReference>
<reference evidence="3 6" key="2">
    <citation type="submission" date="2019-12" db="EMBL/GenBank/DDBJ databases">
        <title>Rhizobium genotypes associated with high levels of biological nitrogen fixation by grain legumes in a temperate-maritime cropping system.</title>
        <authorList>
            <person name="Maluk M."/>
            <person name="Francesc Ferrando Molina F."/>
            <person name="Lopez Del Egido L."/>
            <person name="Lafos M."/>
            <person name="Langarica-Fuentes A."/>
            <person name="Gebre Yohannes G."/>
            <person name="Young M.W."/>
            <person name="Martin P."/>
            <person name="Gantlett R."/>
            <person name="Kenicer G."/>
            <person name="Hawes C."/>
            <person name="Begg G.S."/>
            <person name="Quilliam R.S."/>
            <person name="Squire G.R."/>
            <person name="Poole P.S."/>
            <person name="Young P.W."/>
            <person name="Iannetta P.M."/>
            <person name="James E.K."/>
        </authorList>
    </citation>
    <scope>NUCLEOTIDE SEQUENCE [LARGE SCALE GENOMIC DNA]</scope>
    <source>
        <strain evidence="3 6">JHI985</strain>
    </source>
</reference>
<dbReference type="InterPro" id="IPR037523">
    <property type="entry name" value="VOC_core"/>
</dbReference>
<organism evidence="4 5">
    <name type="scientific">Rhizobium ruizarguesonis</name>
    <dbReference type="NCBI Taxonomy" id="2081791"/>
    <lineage>
        <taxon>Bacteria</taxon>
        <taxon>Pseudomonadati</taxon>
        <taxon>Pseudomonadota</taxon>
        <taxon>Alphaproteobacteria</taxon>
        <taxon>Hyphomicrobiales</taxon>
        <taxon>Rhizobiaceae</taxon>
        <taxon>Rhizobium/Agrobacterium group</taxon>
        <taxon>Rhizobium</taxon>
    </lineage>
</organism>
<dbReference type="CDD" id="cd07262">
    <property type="entry name" value="VOC_like"/>
    <property type="match status" value="1"/>
</dbReference>
<feature type="domain" description="VOC" evidence="2">
    <location>
        <begin position="1"/>
        <end position="129"/>
    </location>
</feature>